<dbReference type="SUPFAM" id="SSF117281">
    <property type="entry name" value="Kelch motif"/>
    <property type="match status" value="1"/>
</dbReference>
<accession>A0A7T8KII0</accession>
<dbReference type="EMBL" id="CP045890">
    <property type="protein sequence ID" value="QQP56408.1"/>
    <property type="molecule type" value="Genomic_DNA"/>
</dbReference>
<proteinExistence type="predicted"/>
<gene>
    <name evidence="1" type="ORF">FKW44_001063</name>
</gene>
<reference evidence="2" key="1">
    <citation type="submission" date="2021-01" db="EMBL/GenBank/DDBJ databases">
        <title>Caligus Genome Assembly.</title>
        <authorList>
            <person name="Gallardo-Escarate C."/>
        </authorList>
    </citation>
    <scope>NUCLEOTIDE SEQUENCE [LARGE SCALE GENOMIC DNA]</scope>
</reference>
<feature type="non-terminal residue" evidence="1">
    <location>
        <position position="112"/>
    </location>
</feature>
<protein>
    <submittedName>
        <fullName evidence="1">Uncharacterized protein</fullName>
    </submittedName>
</protein>
<sequence>FPEGKTMPVPFVTSRSAFTVIGDGTGLWVTGALQVHIHLPNGNWTNGPDLPIALYSHCLVHVNESFTFLAGGYVKENEGINKAWAFDWTSSNYEMSFLRNLTSICRSWEELN</sequence>
<name>A0A7T8KII0_CALRO</name>
<organism evidence="1 2">
    <name type="scientific">Caligus rogercresseyi</name>
    <name type="common">Sea louse</name>
    <dbReference type="NCBI Taxonomy" id="217165"/>
    <lineage>
        <taxon>Eukaryota</taxon>
        <taxon>Metazoa</taxon>
        <taxon>Ecdysozoa</taxon>
        <taxon>Arthropoda</taxon>
        <taxon>Crustacea</taxon>
        <taxon>Multicrustacea</taxon>
        <taxon>Hexanauplia</taxon>
        <taxon>Copepoda</taxon>
        <taxon>Siphonostomatoida</taxon>
        <taxon>Caligidae</taxon>
        <taxon>Caligus</taxon>
    </lineage>
</organism>
<dbReference type="InterPro" id="IPR015915">
    <property type="entry name" value="Kelch-typ_b-propeller"/>
</dbReference>
<evidence type="ECO:0000313" key="2">
    <source>
        <dbReference type="Proteomes" id="UP000595437"/>
    </source>
</evidence>
<dbReference type="AlphaFoldDB" id="A0A7T8KII0"/>
<dbReference type="Proteomes" id="UP000595437">
    <property type="component" value="Chromosome 1"/>
</dbReference>
<dbReference type="Gene3D" id="2.120.10.80">
    <property type="entry name" value="Kelch-type beta propeller"/>
    <property type="match status" value="1"/>
</dbReference>
<evidence type="ECO:0000313" key="1">
    <source>
        <dbReference type="EMBL" id="QQP56408.1"/>
    </source>
</evidence>
<keyword evidence="2" id="KW-1185">Reference proteome</keyword>